<dbReference type="PANTHER" id="PTHR30294">
    <property type="entry name" value="MEMBRANE COMPONENT OF ABC TRANSPORTER YHHJ-RELATED"/>
    <property type="match status" value="1"/>
</dbReference>
<organism evidence="8 9">
    <name type="scientific">Solicola gregarius</name>
    <dbReference type="NCBI Taxonomy" id="2908642"/>
    <lineage>
        <taxon>Bacteria</taxon>
        <taxon>Bacillati</taxon>
        <taxon>Actinomycetota</taxon>
        <taxon>Actinomycetes</taxon>
        <taxon>Propionibacteriales</taxon>
        <taxon>Nocardioidaceae</taxon>
        <taxon>Solicola</taxon>
    </lineage>
</organism>
<comment type="subcellular location">
    <subcellularLocation>
        <location evidence="1">Cell membrane</location>
        <topology evidence="1">Multi-pass membrane protein</topology>
    </subcellularLocation>
</comment>
<accession>A0AA46TIF6</accession>
<dbReference type="KEGG" id="sgrg:L0C25_23560"/>
<keyword evidence="4 6" id="KW-1133">Transmembrane helix</keyword>
<gene>
    <name evidence="8" type="ORF">L0C25_23560</name>
</gene>
<evidence type="ECO:0000256" key="3">
    <source>
        <dbReference type="ARBA" id="ARBA00022692"/>
    </source>
</evidence>
<evidence type="ECO:0000256" key="5">
    <source>
        <dbReference type="ARBA" id="ARBA00023136"/>
    </source>
</evidence>
<evidence type="ECO:0000256" key="6">
    <source>
        <dbReference type="SAM" id="Phobius"/>
    </source>
</evidence>
<dbReference type="AlphaFoldDB" id="A0AA46TIF6"/>
<keyword evidence="2" id="KW-1003">Cell membrane</keyword>
<reference evidence="8" key="1">
    <citation type="submission" date="2022-01" db="EMBL/GenBank/DDBJ databases">
        <title>Nocardioidaceae gen. sp. A5X3R13.</title>
        <authorList>
            <person name="Lopez Marin M.A."/>
            <person name="Uhlik O."/>
        </authorList>
    </citation>
    <scope>NUCLEOTIDE SEQUENCE</scope>
    <source>
        <strain evidence="8">A5X3R13</strain>
    </source>
</reference>
<feature type="domain" description="ABC-2 type transporter transmembrane" evidence="7">
    <location>
        <begin position="24"/>
        <end position="364"/>
    </location>
</feature>
<evidence type="ECO:0000256" key="4">
    <source>
        <dbReference type="ARBA" id="ARBA00022989"/>
    </source>
</evidence>
<keyword evidence="5 6" id="KW-0472">Membrane</keyword>
<dbReference type="EMBL" id="CP094970">
    <property type="protein sequence ID" value="UYM05449.1"/>
    <property type="molecule type" value="Genomic_DNA"/>
</dbReference>
<dbReference type="Pfam" id="PF12698">
    <property type="entry name" value="ABC2_membrane_3"/>
    <property type="match status" value="1"/>
</dbReference>
<evidence type="ECO:0000313" key="9">
    <source>
        <dbReference type="Proteomes" id="UP001164390"/>
    </source>
</evidence>
<keyword evidence="9" id="KW-1185">Reference proteome</keyword>
<evidence type="ECO:0000259" key="7">
    <source>
        <dbReference type="Pfam" id="PF12698"/>
    </source>
</evidence>
<keyword evidence="3 6" id="KW-0812">Transmembrane</keyword>
<feature type="transmembrane region" description="Helical" evidence="6">
    <location>
        <begin position="174"/>
        <end position="194"/>
    </location>
</feature>
<dbReference type="GO" id="GO:0005886">
    <property type="term" value="C:plasma membrane"/>
    <property type="evidence" value="ECO:0007669"/>
    <property type="project" value="UniProtKB-SubCell"/>
</dbReference>
<dbReference type="RefSeq" id="WP_271634284.1">
    <property type="nucleotide sequence ID" value="NZ_CP094970.1"/>
</dbReference>
<protein>
    <submittedName>
        <fullName evidence="8">ABC transporter permease</fullName>
    </submittedName>
</protein>
<evidence type="ECO:0000313" key="8">
    <source>
        <dbReference type="EMBL" id="UYM05449.1"/>
    </source>
</evidence>
<feature type="transmembrane region" description="Helical" evidence="6">
    <location>
        <begin position="344"/>
        <end position="365"/>
    </location>
</feature>
<name>A0AA46TIF6_9ACTN</name>
<dbReference type="PANTHER" id="PTHR30294:SF29">
    <property type="entry name" value="MULTIDRUG ABC TRANSPORTER PERMEASE YBHS-RELATED"/>
    <property type="match status" value="1"/>
</dbReference>
<feature type="transmembrane region" description="Helical" evidence="6">
    <location>
        <begin position="230"/>
        <end position="250"/>
    </location>
</feature>
<dbReference type="GO" id="GO:0140359">
    <property type="term" value="F:ABC-type transporter activity"/>
    <property type="evidence" value="ECO:0007669"/>
    <property type="project" value="InterPro"/>
</dbReference>
<dbReference type="Proteomes" id="UP001164390">
    <property type="component" value="Chromosome"/>
</dbReference>
<feature type="transmembrane region" description="Helical" evidence="6">
    <location>
        <begin position="262"/>
        <end position="286"/>
    </location>
</feature>
<evidence type="ECO:0000256" key="1">
    <source>
        <dbReference type="ARBA" id="ARBA00004651"/>
    </source>
</evidence>
<feature type="transmembrane region" description="Helical" evidence="6">
    <location>
        <begin position="298"/>
        <end position="314"/>
    </location>
</feature>
<feature type="transmembrane region" description="Helical" evidence="6">
    <location>
        <begin position="23"/>
        <end position="45"/>
    </location>
</feature>
<dbReference type="InterPro" id="IPR013525">
    <property type="entry name" value="ABC2_TM"/>
</dbReference>
<proteinExistence type="predicted"/>
<sequence length="391" mass="41215">MRNDAAWRIVAGREVSTRLRDKGFLGGTAFMLLVIVAIFVIMQFVGGKATTYDVAVIDDQGTTTAKAASAIVEADDSDDSVSAKPYDTADDAERAVRDGDVDVALLPADDGYELVAEDTADDTLHTALATAVSKAGVEANAQQQGVDLKALQAGTSLHERSLDPDADTSDARSGIAFAFALIFYITALSFGMMISQSVVQEKESRVVEILAAAVPIRALLWGKVVGNTLLGLAQVVLVVAVGLAGLAATGRTDLLSGVGPAAAWYVLFFVLGFVTLASLWSVAGSIASRQQDLQSTTLPGQVILFAPYLVAVFAGEQVKTVVSMLPVVSSMLMPGRMVEGDVPMWQVAVAVVVTIASAFAFVRIGTRLYERTLLKTGTTIGYREAFKLQAD</sequence>
<dbReference type="InterPro" id="IPR051449">
    <property type="entry name" value="ABC-2_transporter_component"/>
</dbReference>
<evidence type="ECO:0000256" key="2">
    <source>
        <dbReference type="ARBA" id="ARBA00022475"/>
    </source>
</evidence>